<reference evidence="3" key="2">
    <citation type="submission" date="2020-09" db="EMBL/GenBank/DDBJ databases">
        <authorList>
            <person name="Sun Q."/>
            <person name="Ohkuma M."/>
        </authorList>
    </citation>
    <scope>NUCLEOTIDE SEQUENCE</scope>
    <source>
        <strain evidence="3">JCM 14719</strain>
    </source>
</reference>
<dbReference type="RefSeq" id="WP_157057892.1">
    <property type="nucleotide sequence ID" value="NZ_BMOF01000038.1"/>
</dbReference>
<evidence type="ECO:0000256" key="1">
    <source>
        <dbReference type="SAM" id="Coils"/>
    </source>
</evidence>
<accession>A0A8J3BA22</accession>
<evidence type="ECO:0000313" key="3">
    <source>
        <dbReference type="EMBL" id="GGK03985.1"/>
    </source>
</evidence>
<feature type="compositionally biased region" description="Low complexity" evidence="2">
    <location>
        <begin position="138"/>
        <end position="165"/>
    </location>
</feature>
<feature type="region of interest" description="Disordered" evidence="2">
    <location>
        <begin position="113"/>
        <end position="165"/>
    </location>
</feature>
<feature type="coiled-coil region" evidence="1">
    <location>
        <begin position="33"/>
        <end position="60"/>
    </location>
</feature>
<reference evidence="3" key="1">
    <citation type="journal article" date="2014" name="Int. J. Syst. Evol. Microbiol.">
        <title>Complete genome sequence of Corynebacterium casei LMG S-19264T (=DSM 44701T), isolated from a smear-ripened cheese.</title>
        <authorList>
            <consortium name="US DOE Joint Genome Institute (JGI-PGF)"/>
            <person name="Walter F."/>
            <person name="Albersmeier A."/>
            <person name="Kalinowski J."/>
            <person name="Ruckert C."/>
        </authorList>
    </citation>
    <scope>NUCLEOTIDE SEQUENCE</scope>
    <source>
        <strain evidence="3">JCM 14719</strain>
    </source>
</reference>
<keyword evidence="1" id="KW-0175">Coiled coil</keyword>
<evidence type="ECO:0000256" key="2">
    <source>
        <dbReference type="SAM" id="MobiDB-lite"/>
    </source>
</evidence>
<feature type="region of interest" description="Disordered" evidence="2">
    <location>
        <begin position="226"/>
        <end position="248"/>
    </location>
</feature>
<proteinExistence type="predicted"/>
<gene>
    <name evidence="3" type="ORF">GCM10007043_17590</name>
</gene>
<sequence length="295" mass="31258">MANRDKARRLLWVLMSVLASGLLVTSAGYAVAIKRQVDEAERLSERRAQLERQIAQLRAELSQPLPAAPSRRAPRGEEGAVPATRQLDEVLAALHNIVAETGITFVSLRVQTADPGSGGSPSASGEQDAGEKGTQRGASSPAQAKPAPPSSGSEAGSSREASSSPDNLAARWAAYRQRYGLPDSVPIVPTEIVWTFDAPWDRVDDVLKRLEALERVVWVTAWTAQPPDPEEEALPSPAPLPSADPGDTEDMVAKVARVLRGEPLRVQLTMLVFHAPATGATTASATAPAVSSASR</sequence>
<evidence type="ECO:0000313" key="4">
    <source>
        <dbReference type="Proteomes" id="UP000637720"/>
    </source>
</evidence>
<dbReference type="AlphaFoldDB" id="A0A8J3BA22"/>
<name>A0A8J3BA22_9BACI</name>
<protein>
    <submittedName>
        <fullName evidence="3">Uncharacterized protein</fullName>
    </submittedName>
</protein>
<dbReference type="EMBL" id="BMOF01000038">
    <property type="protein sequence ID" value="GGK03985.1"/>
    <property type="molecule type" value="Genomic_DNA"/>
</dbReference>
<comment type="caution">
    <text evidence="3">The sequence shown here is derived from an EMBL/GenBank/DDBJ whole genome shotgun (WGS) entry which is preliminary data.</text>
</comment>
<dbReference type="Proteomes" id="UP000637720">
    <property type="component" value="Unassembled WGS sequence"/>
</dbReference>
<organism evidence="3 4">
    <name type="scientific">Calditerricola satsumensis</name>
    <dbReference type="NCBI Taxonomy" id="373054"/>
    <lineage>
        <taxon>Bacteria</taxon>
        <taxon>Bacillati</taxon>
        <taxon>Bacillota</taxon>
        <taxon>Bacilli</taxon>
        <taxon>Bacillales</taxon>
        <taxon>Bacillaceae</taxon>
        <taxon>Calditerricola</taxon>
    </lineage>
</organism>
<feature type="region of interest" description="Disordered" evidence="2">
    <location>
        <begin position="60"/>
        <end position="80"/>
    </location>
</feature>
<keyword evidence="4" id="KW-1185">Reference proteome</keyword>